<accession>A0A2I0UT61</accession>
<evidence type="ECO:0000313" key="1">
    <source>
        <dbReference type="EMBL" id="PKU49253.1"/>
    </source>
</evidence>
<protein>
    <submittedName>
        <fullName evidence="1">Uncharacterized protein</fullName>
    </submittedName>
</protein>
<evidence type="ECO:0000313" key="2">
    <source>
        <dbReference type="Proteomes" id="UP000233556"/>
    </source>
</evidence>
<organism evidence="1 2">
    <name type="scientific">Limosa lapponica baueri</name>
    <dbReference type="NCBI Taxonomy" id="1758121"/>
    <lineage>
        <taxon>Eukaryota</taxon>
        <taxon>Metazoa</taxon>
        <taxon>Chordata</taxon>
        <taxon>Craniata</taxon>
        <taxon>Vertebrata</taxon>
        <taxon>Euteleostomi</taxon>
        <taxon>Archelosauria</taxon>
        <taxon>Archosauria</taxon>
        <taxon>Dinosauria</taxon>
        <taxon>Saurischia</taxon>
        <taxon>Theropoda</taxon>
        <taxon>Coelurosauria</taxon>
        <taxon>Aves</taxon>
        <taxon>Neognathae</taxon>
        <taxon>Neoaves</taxon>
        <taxon>Charadriiformes</taxon>
        <taxon>Scolopacidae</taxon>
        <taxon>Limosa</taxon>
    </lineage>
</organism>
<reference evidence="2" key="2">
    <citation type="submission" date="2017-12" db="EMBL/GenBank/DDBJ databases">
        <title>Genome sequence of the Bar-tailed Godwit (Limosa lapponica baueri).</title>
        <authorList>
            <person name="Lima N.C.B."/>
            <person name="Parody-Merino A.M."/>
            <person name="Battley P.F."/>
            <person name="Fidler A.E."/>
            <person name="Prosdocimi F."/>
        </authorList>
    </citation>
    <scope>NUCLEOTIDE SEQUENCE [LARGE SCALE GENOMIC DNA]</scope>
</reference>
<reference evidence="2" key="1">
    <citation type="submission" date="2017-11" db="EMBL/GenBank/DDBJ databases">
        <authorList>
            <person name="Lima N.C."/>
            <person name="Parody-Merino A.M."/>
            <person name="Battley P.F."/>
            <person name="Fidler A.E."/>
            <person name="Prosdocimi F."/>
        </authorList>
    </citation>
    <scope>NUCLEOTIDE SEQUENCE [LARGE SCALE GENOMIC DNA]</scope>
</reference>
<name>A0A2I0UT61_LIMLA</name>
<dbReference type="EMBL" id="KZ505640">
    <property type="protein sequence ID" value="PKU49253.1"/>
    <property type="molecule type" value="Genomic_DNA"/>
</dbReference>
<dbReference type="Proteomes" id="UP000233556">
    <property type="component" value="Unassembled WGS sequence"/>
</dbReference>
<gene>
    <name evidence="1" type="ORF">llap_438</name>
</gene>
<sequence length="106" mass="12200">MQVTKHMKKAVEADLDRFGTDKPHFGTPMVFTKDKYNTELVNTQSIKAKRHVMKKGEIANKGQIGFAVKPLVENLLNCYSEEYWRNRRAERAQKRKGVARSGGKVY</sequence>
<proteinExistence type="predicted"/>
<dbReference type="AlphaFoldDB" id="A0A2I0UT61"/>
<keyword evidence="2" id="KW-1185">Reference proteome</keyword>